<name>A0A7I7WEJ4_9MYCO</name>
<reference evidence="4 5" key="1">
    <citation type="submission" date="2016-12" db="EMBL/GenBank/DDBJ databases">
        <title>The new phylogeny of genus Mycobacterium.</title>
        <authorList>
            <person name="Tortoli E."/>
            <person name="Trovato A."/>
            <person name="Cirillo D.M."/>
        </authorList>
    </citation>
    <scope>NUCLEOTIDE SEQUENCE [LARGE SCALE GENOMIC DNA]</scope>
    <source>
        <strain evidence="4 5">DSM 44624</strain>
    </source>
</reference>
<dbReference type="InterPro" id="IPR038332">
    <property type="entry name" value="PPE_sf"/>
</dbReference>
<dbReference type="Pfam" id="PF00934">
    <property type="entry name" value="PE"/>
    <property type="match status" value="1"/>
</dbReference>
<evidence type="ECO:0000259" key="2">
    <source>
        <dbReference type="Pfam" id="PF00934"/>
    </source>
</evidence>
<dbReference type="EMBL" id="MVHM01000010">
    <property type="protein sequence ID" value="ORA36079.1"/>
    <property type="molecule type" value="Genomic_DNA"/>
</dbReference>
<evidence type="ECO:0000313" key="3">
    <source>
        <dbReference type="EMBL" id="BBZ14368.1"/>
    </source>
</evidence>
<dbReference type="Gene3D" id="1.10.287.850">
    <property type="entry name" value="HP0062-like domain"/>
    <property type="match status" value="1"/>
</dbReference>
<evidence type="ECO:0000313" key="6">
    <source>
        <dbReference type="Proteomes" id="UP000467379"/>
    </source>
</evidence>
<dbReference type="Proteomes" id="UP000192441">
    <property type="component" value="Unassembled WGS sequence"/>
</dbReference>
<evidence type="ECO:0000313" key="5">
    <source>
        <dbReference type="Proteomes" id="UP000192441"/>
    </source>
</evidence>
<dbReference type="RefSeq" id="WP_083132400.1">
    <property type="nucleotide sequence ID" value="NZ_AP022606.1"/>
</dbReference>
<keyword evidence="1" id="KW-0732">Signal</keyword>
<dbReference type="SUPFAM" id="SSF140459">
    <property type="entry name" value="PE/PPE dimer-like"/>
    <property type="match status" value="1"/>
</dbReference>
<dbReference type="AlphaFoldDB" id="A0A7I7WEJ4"/>
<feature type="signal peptide" evidence="1">
    <location>
        <begin position="1"/>
        <end position="26"/>
    </location>
</feature>
<feature type="domain" description="PE" evidence="2">
    <location>
        <begin position="6"/>
        <end position="92"/>
    </location>
</feature>
<dbReference type="OrthoDB" id="4764589at2"/>
<reference evidence="3" key="3">
    <citation type="submission" date="2020-02" db="EMBL/GenBank/DDBJ databases">
        <authorList>
            <person name="Matsumoto Y."/>
            <person name="Motooka D."/>
            <person name="Nakamura S."/>
        </authorList>
    </citation>
    <scope>NUCLEOTIDE SEQUENCE</scope>
    <source>
        <strain evidence="3">JCM 12687</strain>
    </source>
</reference>
<gene>
    <name evidence="3" type="primary">PE19_8</name>
    <name evidence="4" type="ORF">BST20_16070</name>
    <name evidence="3" type="ORF">MBRA_45630</name>
</gene>
<evidence type="ECO:0000313" key="4">
    <source>
        <dbReference type="EMBL" id="ORA36079.1"/>
    </source>
</evidence>
<dbReference type="InterPro" id="IPR000084">
    <property type="entry name" value="PE-PGRS_N"/>
</dbReference>
<dbReference type="Proteomes" id="UP000467379">
    <property type="component" value="Chromosome"/>
</dbReference>
<feature type="chain" id="PRO_5044658036" evidence="1">
    <location>
        <begin position="27"/>
        <end position="96"/>
    </location>
</feature>
<protein>
    <submittedName>
        <fullName evidence="4">PE family protein</fullName>
    </submittedName>
</protein>
<accession>A0A7I7WEJ4</accession>
<dbReference type="EMBL" id="AP022606">
    <property type="protein sequence ID" value="BBZ14368.1"/>
    <property type="molecule type" value="Genomic_DNA"/>
</dbReference>
<keyword evidence="6" id="KW-1185">Reference proteome</keyword>
<organism evidence="4 5">
    <name type="scientific">Mycobacterium branderi</name>
    <dbReference type="NCBI Taxonomy" id="43348"/>
    <lineage>
        <taxon>Bacteria</taxon>
        <taxon>Bacillati</taxon>
        <taxon>Actinomycetota</taxon>
        <taxon>Actinomycetes</taxon>
        <taxon>Mycobacteriales</taxon>
        <taxon>Mycobacteriaceae</taxon>
        <taxon>Mycobacterium</taxon>
    </lineage>
</organism>
<reference evidence="3 6" key="2">
    <citation type="journal article" date="2019" name="Emerg. Microbes Infect.">
        <title>Comprehensive subspecies identification of 175 nontuberculous mycobacteria species based on 7547 genomic profiles.</title>
        <authorList>
            <person name="Matsumoto Y."/>
            <person name="Kinjo T."/>
            <person name="Motooka D."/>
            <person name="Nabeya D."/>
            <person name="Jung N."/>
            <person name="Uechi K."/>
            <person name="Horii T."/>
            <person name="Iida T."/>
            <person name="Fujita J."/>
            <person name="Nakamura S."/>
        </authorList>
    </citation>
    <scope>NUCLEOTIDE SEQUENCE [LARGE SCALE GENOMIC DNA]</scope>
    <source>
        <strain evidence="3 6">JCM 12687</strain>
    </source>
</reference>
<proteinExistence type="predicted"/>
<sequence length="96" mass="9585">MPSATIQPKTLAAAAATLQAIGSAMAAENAAAAIPTTRLIPAAADEVSALTATQFGLHGTSYQAISDQAAAIHQMFTAIVSAGASSLLRQEKSCLS</sequence>
<evidence type="ECO:0000256" key="1">
    <source>
        <dbReference type="SAM" id="SignalP"/>
    </source>
</evidence>